<dbReference type="Pfam" id="PF01636">
    <property type="entry name" value="APH"/>
    <property type="match status" value="1"/>
</dbReference>
<reference evidence="2 3" key="1">
    <citation type="submission" date="2017-04" db="EMBL/GenBank/DDBJ databases">
        <authorList>
            <person name="Afonso C.L."/>
            <person name="Miller P.J."/>
            <person name="Scott M.A."/>
            <person name="Spackman E."/>
            <person name="Goraichik I."/>
            <person name="Dimitrov K.M."/>
            <person name="Suarez D.L."/>
            <person name="Swayne D.E."/>
        </authorList>
    </citation>
    <scope>NUCLEOTIDE SEQUENCE [LARGE SCALE GENOMIC DNA]</scope>
    <source>
        <strain evidence="2 3">USBA 355</strain>
    </source>
</reference>
<evidence type="ECO:0000259" key="1">
    <source>
        <dbReference type="Pfam" id="PF01636"/>
    </source>
</evidence>
<evidence type="ECO:0000313" key="2">
    <source>
        <dbReference type="EMBL" id="SME94123.1"/>
    </source>
</evidence>
<dbReference type="Gene3D" id="3.90.1200.10">
    <property type="match status" value="1"/>
</dbReference>
<dbReference type="STRING" id="560819.SAMN05428998_101646"/>
<organism evidence="2 3">
    <name type="scientific">Tistlia consotensis USBA 355</name>
    <dbReference type="NCBI Taxonomy" id="560819"/>
    <lineage>
        <taxon>Bacteria</taxon>
        <taxon>Pseudomonadati</taxon>
        <taxon>Pseudomonadota</taxon>
        <taxon>Alphaproteobacteria</taxon>
        <taxon>Rhodospirillales</taxon>
        <taxon>Rhodovibrionaceae</taxon>
        <taxon>Tistlia</taxon>
    </lineage>
</organism>
<dbReference type="AlphaFoldDB" id="A0A1Y6B754"/>
<dbReference type="RefSeq" id="WP_085120967.1">
    <property type="nucleotide sequence ID" value="NZ_FWZX01000001.1"/>
</dbReference>
<feature type="domain" description="Aminoglycoside phosphotransferase" evidence="1">
    <location>
        <begin position="25"/>
        <end position="256"/>
    </location>
</feature>
<dbReference type="InterPro" id="IPR002575">
    <property type="entry name" value="Aminoglycoside_PTrfase"/>
</dbReference>
<dbReference type="InterPro" id="IPR011009">
    <property type="entry name" value="Kinase-like_dom_sf"/>
</dbReference>
<keyword evidence="3" id="KW-1185">Reference proteome</keyword>
<accession>A0A1Y6B754</accession>
<gene>
    <name evidence="2" type="ORF">SAMN05428998_101646</name>
</gene>
<name>A0A1Y6B754_9PROT</name>
<proteinExistence type="predicted"/>
<dbReference type="EMBL" id="FWZX01000001">
    <property type="protein sequence ID" value="SME94123.1"/>
    <property type="molecule type" value="Genomic_DNA"/>
</dbReference>
<dbReference type="SUPFAM" id="SSF56112">
    <property type="entry name" value="Protein kinase-like (PK-like)"/>
    <property type="match status" value="1"/>
</dbReference>
<dbReference type="Gene3D" id="3.30.200.20">
    <property type="entry name" value="Phosphorylase Kinase, domain 1"/>
    <property type="match status" value="1"/>
</dbReference>
<dbReference type="Proteomes" id="UP000192917">
    <property type="component" value="Unassembled WGS sequence"/>
</dbReference>
<evidence type="ECO:0000313" key="3">
    <source>
        <dbReference type="Proteomes" id="UP000192917"/>
    </source>
</evidence>
<sequence length="336" mass="37134">MSAREAALQRFLAEAGWGEAERGVLAADASFRRYDRLVGRQGRAVLMDAPPEHEKPATFVRLARILTGLGLSAPRILADDSEQGFVLLEDLGDETFTRALAAGRAEAPLYRLAVDTLVALQRAWRPELGAGIGRYDEATYLAEAELLTGWYLPAVTGHSTDPAALADYREAWRAVLPVVERLPATLVLRDFHVDNLMVLKGREGVAACGLLDFQDALIGSPAYDLVSLLRDARRDVDQGLAAELLAHYRAALPELDGAALQAAYWVLGAQRSSKIIGIFTRLCRRDGKPRYLAHLPRLWRWLEEELSHPELAPVAAWFERHLPPELRRVPAPEQAA</sequence>
<protein>
    <recommendedName>
        <fullName evidence="1">Aminoglycoside phosphotransferase domain-containing protein</fullName>
    </recommendedName>
</protein>